<feature type="compositionally biased region" description="Basic and acidic residues" evidence="1">
    <location>
        <begin position="304"/>
        <end position="319"/>
    </location>
</feature>
<keyword evidence="2" id="KW-0472">Membrane</keyword>
<evidence type="ECO:0000256" key="1">
    <source>
        <dbReference type="SAM" id="MobiDB-lite"/>
    </source>
</evidence>
<feature type="compositionally biased region" description="Low complexity" evidence="1">
    <location>
        <begin position="141"/>
        <end position="156"/>
    </location>
</feature>
<dbReference type="Pfam" id="PF24808">
    <property type="entry name" value="DUF7707"/>
    <property type="match status" value="1"/>
</dbReference>
<feature type="region of interest" description="Disordered" evidence="1">
    <location>
        <begin position="137"/>
        <end position="177"/>
    </location>
</feature>
<feature type="compositionally biased region" description="Basic and acidic residues" evidence="1">
    <location>
        <begin position="225"/>
        <end position="258"/>
    </location>
</feature>
<feature type="compositionally biased region" description="Gly residues" evidence="1">
    <location>
        <begin position="214"/>
        <end position="224"/>
    </location>
</feature>
<keyword evidence="6" id="KW-1185">Reference proteome</keyword>
<sequence>MMDHRNMKAILIATLLGLSTAQSTIDPYAVDPTAFSSTERAGLCKDQNSMCERLCDLATNSNLCNSTTLDFDCTCKSNSSAPGLEYYKDSLPSMICAQNYADCIGVNSNNASTPQIDCVSSIKDKCGTLDSTAYTPVTVLPSPTSTPSSDTSSTPDPTSPPPSDPNPPSDSSGGLSTGAKAGIGAGCAVIGILLIGSVVFYFYRAGKLGGGSGGGGGGEGGGGGDGHKTEEGPAEKVADGEAKGDEEVKDDQKVKGDEGKVFGAELEDTQRVEIGGTEVPGELDAGTVAGPGPGVGEGPVEIGMSEREESELRKVFGGK</sequence>
<dbReference type="PANTHER" id="PTHR38118">
    <property type="entry name" value="ANCHORED CELL WALL PROTEIN 11-RELATED"/>
    <property type="match status" value="1"/>
</dbReference>
<evidence type="ECO:0000259" key="4">
    <source>
        <dbReference type="Pfam" id="PF24808"/>
    </source>
</evidence>
<evidence type="ECO:0000313" key="6">
    <source>
        <dbReference type="Proteomes" id="UP000091956"/>
    </source>
</evidence>
<evidence type="ECO:0000313" key="5">
    <source>
        <dbReference type="EMBL" id="OBT95766.2"/>
    </source>
</evidence>
<organism evidence="5 6">
    <name type="scientific">Pseudogymnoascus verrucosus</name>
    <dbReference type="NCBI Taxonomy" id="342668"/>
    <lineage>
        <taxon>Eukaryota</taxon>
        <taxon>Fungi</taxon>
        <taxon>Dikarya</taxon>
        <taxon>Ascomycota</taxon>
        <taxon>Pezizomycotina</taxon>
        <taxon>Leotiomycetes</taxon>
        <taxon>Thelebolales</taxon>
        <taxon>Thelebolaceae</taxon>
        <taxon>Pseudogymnoascus</taxon>
    </lineage>
</organism>
<proteinExistence type="predicted"/>
<keyword evidence="2" id="KW-1133">Transmembrane helix</keyword>
<dbReference type="AlphaFoldDB" id="A0A1B8GIZ0"/>
<evidence type="ECO:0000256" key="3">
    <source>
        <dbReference type="SAM" id="SignalP"/>
    </source>
</evidence>
<dbReference type="GeneID" id="28839895"/>
<reference evidence="6" key="2">
    <citation type="journal article" date="2018" name="Nat. Commun.">
        <title>Extreme sensitivity to ultraviolet light in the fungal pathogen causing white-nose syndrome of bats.</title>
        <authorList>
            <person name="Palmer J.M."/>
            <person name="Drees K.P."/>
            <person name="Foster J.T."/>
            <person name="Lindner D.L."/>
        </authorList>
    </citation>
    <scope>NUCLEOTIDE SEQUENCE [LARGE SCALE GENOMIC DNA]</scope>
    <source>
        <strain evidence="6">UAMH 10579</strain>
    </source>
</reference>
<feature type="chain" id="PRO_5015158470" description="DUF7707 domain-containing protein" evidence="3">
    <location>
        <begin position="22"/>
        <end position="319"/>
    </location>
</feature>
<feature type="signal peptide" evidence="3">
    <location>
        <begin position="1"/>
        <end position="21"/>
    </location>
</feature>
<protein>
    <recommendedName>
        <fullName evidence="4">DUF7707 domain-containing protein</fullName>
    </recommendedName>
</protein>
<keyword evidence="2" id="KW-0812">Transmembrane</keyword>
<keyword evidence="3" id="KW-0732">Signal</keyword>
<gene>
    <name evidence="5" type="ORF">VE01_06509</name>
</gene>
<feature type="region of interest" description="Disordered" evidence="1">
    <location>
        <begin position="276"/>
        <end position="319"/>
    </location>
</feature>
<feature type="transmembrane region" description="Helical" evidence="2">
    <location>
        <begin position="181"/>
        <end position="203"/>
    </location>
</feature>
<reference evidence="5 6" key="1">
    <citation type="submission" date="2016-03" db="EMBL/GenBank/DDBJ databases">
        <title>Comparative genomics of Pseudogymnoascus destructans, the fungus causing white-nose syndrome of bats.</title>
        <authorList>
            <person name="Palmer J.M."/>
            <person name="Drees K.P."/>
            <person name="Foster J.T."/>
            <person name="Lindner D.L."/>
        </authorList>
    </citation>
    <scope>NUCLEOTIDE SEQUENCE [LARGE SCALE GENOMIC DNA]</scope>
    <source>
        <strain evidence="5 6">UAMH 10579</strain>
    </source>
</reference>
<dbReference type="RefSeq" id="XP_018129499.2">
    <property type="nucleotide sequence ID" value="XM_018275954.2"/>
</dbReference>
<feature type="compositionally biased region" description="Pro residues" evidence="1">
    <location>
        <begin position="157"/>
        <end position="168"/>
    </location>
</feature>
<dbReference type="PANTHER" id="PTHR38118:SF3">
    <property type="entry name" value="ANCHORED CELL WALL PROTEIN 11"/>
    <property type="match status" value="1"/>
</dbReference>
<evidence type="ECO:0000256" key="2">
    <source>
        <dbReference type="SAM" id="Phobius"/>
    </source>
</evidence>
<feature type="domain" description="DUF7707" evidence="4">
    <location>
        <begin position="29"/>
        <end position="130"/>
    </location>
</feature>
<name>A0A1B8GIZ0_9PEZI</name>
<accession>A0A1B8GIZ0</accession>
<feature type="region of interest" description="Disordered" evidence="1">
    <location>
        <begin position="214"/>
        <end position="258"/>
    </location>
</feature>
<dbReference type="Proteomes" id="UP000091956">
    <property type="component" value="Unassembled WGS sequence"/>
</dbReference>
<dbReference type="InterPro" id="IPR056124">
    <property type="entry name" value="DUF7707"/>
</dbReference>
<dbReference type="EMBL" id="KV460233">
    <property type="protein sequence ID" value="OBT95766.2"/>
    <property type="molecule type" value="Genomic_DNA"/>
</dbReference>